<gene>
    <name evidence="1" type="ORF">HLY00_3773</name>
</gene>
<evidence type="ECO:0000313" key="1">
    <source>
        <dbReference type="EMBL" id="NVN53427.1"/>
    </source>
</evidence>
<reference evidence="1 2" key="1">
    <citation type="submission" date="2020-05" db="EMBL/GenBank/DDBJ databases">
        <title>Draft genome sequence of Mycobacterium hippocampi DL, isolated from European seabass, Dicentrarchus labrax, reared in fish farms.</title>
        <authorList>
            <person name="Stathopoulou P."/>
            <person name="Asimakis E."/>
            <person name="Tzokas K."/>
            <person name="Batargias C."/>
            <person name="Tsiamis G."/>
        </authorList>
    </citation>
    <scope>NUCLEOTIDE SEQUENCE [LARGE SCALE GENOMIC DNA]</scope>
    <source>
        <strain evidence="1 2">DL</strain>
    </source>
</reference>
<protein>
    <submittedName>
        <fullName evidence="1">Uncharacterized protein</fullName>
    </submittedName>
</protein>
<accession>A0A850PWR9</accession>
<dbReference type="Proteomes" id="UP000570517">
    <property type="component" value="Unassembled WGS sequence"/>
</dbReference>
<dbReference type="AlphaFoldDB" id="A0A850PWR9"/>
<dbReference type="RefSeq" id="WP_256736426.1">
    <property type="nucleotide sequence ID" value="NZ_JABFYL010000049.1"/>
</dbReference>
<comment type="caution">
    <text evidence="1">The sequence shown here is derived from an EMBL/GenBank/DDBJ whole genome shotgun (WGS) entry which is preliminary data.</text>
</comment>
<sequence>MTTYLNGSESVDNVAQRLMAEFDGILPKRQVAGTVLQAVADLDGQVPPGALPQMLHQLAQQRLYSSIPEVWPISATPADRR</sequence>
<keyword evidence="2" id="KW-1185">Reference proteome</keyword>
<dbReference type="EMBL" id="JABFYL010000049">
    <property type="protein sequence ID" value="NVN53427.1"/>
    <property type="molecule type" value="Genomic_DNA"/>
</dbReference>
<evidence type="ECO:0000313" key="2">
    <source>
        <dbReference type="Proteomes" id="UP000570517"/>
    </source>
</evidence>
<proteinExistence type="predicted"/>
<name>A0A850PWR9_9MYCO</name>
<organism evidence="1 2">
    <name type="scientific">Mycolicibacterium hippocampi</name>
    <dbReference type="NCBI Taxonomy" id="659824"/>
    <lineage>
        <taxon>Bacteria</taxon>
        <taxon>Bacillati</taxon>
        <taxon>Actinomycetota</taxon>
        <taxon>Actinomycetes</taxon>
        <taxon>Mycobacteriales</taxon>
        <taxon>Mycobacteriaceae</taxon>
        <taxon>Mycolicibacterium</taxon>
    </lineage>
</organism>